<organism evidence="1 2">
    <name type="scientific">Paraburkholderia rhynchosiae</name>
    <dbReference type="NCBI Taxonomy" id="487049"/>
    <lineage>
        <taxon>Bacteria</taxon>
        <taxon>Pseudomonadati</taxon>
        <taxon>Pseudomonadota</taxon>
        <taxon>Betaproteobacteria</taxon>
        <taxon>Burkholderiales</taxon>
        <taxon>Burkholderiaceae</taxon>
        <taxon>Paraburkholderia</taxon>
    </lineage>
</organism>
<accession>A0ACC7NQG2</accession>
<evidence type="ECO:0000313" key="1">
    <source>
        <dbReference type="EMBL" id="MFM0108526.1"/>
    </source>
</evidence>
<proteinExistence type="predicted"/>
<gene>
    <name evidence="1" type="ORF">PQR01_35165</name>
</gene>
<protein>
    <submittedName>
        <fullName evidence="1">N-acetylmuramidase family protein</fullName>
    </submittedName>
</protein>
<name>A0ACC7NQG2_9BURK</name>
<evidence type="ECO:0000313" key="2">
    <source>
        <dbReference type="Proteomes" id="UP001629235"/>
    </source>
</evidence>
<dbReference type="Proteomes" id="UP001629235">
    <property type="component" value="Unassembled WGS sequence"/>
</dbReference>
<comment type="caution">
    <text evidence="1">The sequence shown here is derived from an EMBL/GenBank/DDBJ whole genome shotgun (WGS) entry which is preliminary data.</text>
</comment>
<keyword evidence="2" id="KW-1185">Reference proteome</keyword>
<sequence>MAQPHHTPQPAVSKVQSSPYVEATFVFRDTLQKPIEGLSVQIKAGTGAPSAPAWKFGPDRDDSPATDPALAPPANSSAPMLSNSTNAVTDKDGYAVTIQNAARNQPIDVLVKNQRGEFVWKATVTPKKDVSAYTILSPEYHLEATTNLTPKEELEQNLDLPVVKEGEAMTIERLVKEFGPYIGWSQKVTEQGKVRKDTPTRKKDLTEDEQTHKKKTQITIEHHYKIVDTGKPTTVAFNVLGSRLNYPKSAVISDAQLKNIALELRCEAASIRAMIEQEASGSAYLANGLPKIRYERHFFFRLSLPEKERANYKKAKNPYPQFSDICFPILGGYGPEGLHQYERLVKAAAVDFEVALKSCSWGIFQIMGEYFKSCGCISVTEMVNANMTSVDKQAELFVSFLCNEKPVVIKGLKEKDWEKVAQGYNGKYWRTTNPGYAKNLEKFYNESK</sequence>
<dbReference type="EMBL" id="JAQQDW010000122">
    <property type="protein sequence ID" value="MFM0108526.1"/>
    <property type="molecule type" value="Genomic_DNA"/>
</dbReference>
<reference evidence="1 2" key="1">
    <citation type="journal article" date="2024" name="Chem. Sci.">
        <title>Discovery of megapolipeptins by genome mining of a Burkholderiales bacteria collection.</title>
        <authorList>
            <person name="Paulo B.S."/>
            <person name="Recchia M.J.J."/>
            <person name="Lee S."/>
            <person name="Fergusson C.H."/>
            <person name="Romanowski S.B."/>
            <person name="Hernandez A."/>
            <person name="Krull N."/>
            <person name="Liu D.Y."/>
            <person name="Cavanagh H."/>
            <person name="Bos A."/>
            <person name="Gray C.A."/>
            <person name="Murphy B.T."/>
            <person name="Linington R.G."/>
            <person name="Eustaquio A.S."/>
        </authorList>
    </citation>
    <scope>NUCLEOTIDE SEQUENCE [LARGE SCALE GENOMIC DNA]</scope>
    <source>
        <strain evidence="1 2">RL18-126-BIB-B</strain>
    </source>
</reference>